<feature type="domain" description="Pyridoxamine 5'-phosphate oxidase N-terminal" evidence="2">
    <location>
        <begin position="39"/>
        <end position="159"/>
    </location>
</feature>
<gene>
    <name evidence="3" type="ORF">FHS44_008068</name>
</gene>
<dbReference type="InterPro" id="IPR024029">
    <property type="entry name" value="Pyridox_Oxase_FMN-dep"/>
</dbReference>
<dbReference type="Pfam" id="PF01243">
    <property type="entry name" value="PNPOx_N"/>
    <property type="match status" value="1"/>
</dbReference>
<organism evidence="3 4">
    <name type="scientific">Streptosporangium saharense</name>
    <dbReference type="NCBI Taxonomy" id="1706840"/>
    <lineage>
        <taxon>Bacteria</taxon>
        <taxon>Bacillati</taxon>
        <taxon>Actinomycetota</taxon>
        <taxon>Actinomycetes</taxon>
        <taxon>Streptosporangiales</taxon>
        <taxon>Streptosporangiaceae</taxon>
        <taxon>Streptosporangium</taxon>
    </lineage>
</organism>
<dbReference type="PANTHER" id="PTHR42815:SF2">
    <property type="entry name" value="FAD-BINDING, PUTATIVE (AFU_ORTHOLOGUE AFUA_6G07600)-RELATED"/>
    <property type="match status" value="1"/>
</dbReference>
<evidence type="ECO:0000259" key="2">
    <source>
        <dbReference type="Pfam" id="PF01243"/>
    </source>
</evidence>
<feature type="compositionally biased region" description="Polar residues" evidence="1">
    <location>
        <begin position="1"/>
        <end position="14"/>
    </location>
</feature>
<proteinExistence type="predicted"/>
<keyword evidence="4" id="KW-1185">Reference proteome</keyword>
<dbReference type="EMBL" id="JACHJP010000020">
    <property type="protein sequence ID" value="MBB4920915.1"/>
    <property type="molecule type" value="Genomic_DNA"/>
</dbReference>
<dbReference type="NCBIfam" id="TIGR04025">
    <property type="entry name" value="PPOX_FMN_DR2398"/>
    <property type="match status" value="1"/>
</dbReference>
<evidence type="ECO:0000313" key="4">
    <source>
        <dbReference type="Proteomes" id="UP000552644"/>
    </source>
</evidence>
<protein>
    <recommendedName>
        <fullName evidence="2">Pyridoxamine 5'-phosphate oxidase N-terminal domain-containing protein</fullName>
    </recommendedName>
</protein>
<evidence type="ECO:0000256" key="1">
    <source>
        <dbReference type="SAM" id="MobiDB-lite"/>
    </source>
</evidence>
<dbReference type="Proteomes" id="UP000552644">
    <property type="component" value="Unassembled WGS sequence"/>
</dbReference>
<sequence length="213" mass="23630">MSVDQNTSRMTPVTSEEELREIVKPPPKAIAEKAIDHIDPQSRLFIEASPFLLLATVDDKGNVDVSPRGDPPGSVLVLDDRTLAIADRRGNRRLDSMRNILRRPKVATLFVVPGVSETLRVNGHAVIVRDAPFFERMTVQGSTPQLAIVLTVEELFLHCAKAFLRSSLWNPQSWPDRATIPSAGRLVKSQTGSRIPESVFNAGLNLDARRNQY</sequence>
<evidence type="ECO:0000313" key="3">
    <source>
        <dbReference type="EMBL" id="MBB4920915.1"/>
    </source>
</evidence>
<name>A0A7W7QWB0_9ACTN</name>
<dbReference type="SUPFAM" id="SSF50475">
    <property type="entry name" value="FMN-binding split barrel"/>
    <property type="match status" value="1"/>
</dbReference>
<dbReference type="Gene3D" id="2.30.110.10">
    <property type="entry name" value="Electron Transport, Fmn-binding Protein, Chain A"/>
    <property type="match status" value="1"/>
</dbReference>
<dbReference type="PANTHER" id="PTHR42815">
    <property type="entry name" value="FAD-BINDING, PUTATIVE (AFU_ORTHOLOGUE AFUA_6G07600)-RELATED"/>
    <property type="match status" value="1"/>
</dbReference>
<reference evidence="3 4" key="1">
    <citation type="submission" date="2020-08" db="EMBL/GenBank/DDBJ databases">
        <title>Genomic Encyclopedia of Type Strains, Phase III (KMG-III): the genomes of soil and plant-associated and newly described type strains.</title>
        <authorList>
            <person name="Whitman W."/>
        </authorList>
    </citation>
    <scope>NUCLEOTIDE SEQUENCE [LARGE SCALE GENOMIC DNA]</scope>
    <source>
        <strain evidence="3 4">CECT 8840</strain>
    </source>
</reference>
<dbReference type="InterPro" id="IPR012349">
    <property type="entry name" value="Split_barrel_FMN-bd"/>
</dbReference>
<dbReference type="InterPro" id="IPR011576">
    <property type="entry name" value="Pyridox_Oxase_N"/>
</dbReference>
<comment type="caution">
    <text evidence="3">The sequence shown here is derived from an EMBL/GenBank/DDBJ whole genome shotgun (WGS) entry which is preliminary data.</text>
</comment>
<dbReference type="AlphaFoldDB" id="A0A7W7QWB0"/>
<feature type="region of interest" description="Disordered" evidence="1">
    <location>
        <begin position="1"/>
        <end position="25"/>
    </location>
</feature>
<dbReference type="RefSeq" id="WP_221461845.1">
    <property type="nucleotide sequence ID" value="NZ_JACHJP010000020.1"/>
</dbReference>
<accession>A0A7W7QWB0</accession>